<dbReference type="HOGENOM" id="CLU_2015067_0_0_1"/>
<feature type="region of interest" description="Disordered" evidence="1">
    <location>
        <begin position="103"/>
        <end position="123"/>
    </location>
</feature>
<evidence type="ECO:0000313" key="3">
    <source>
        <dbReference type="Proteomes" id="UP000002497"/>
    </source>
</evidence>
<organism evidence="3">
    <name type="scientific">Coccidioides posadasii (strain RMSCC 757 / Silveira)</name>
    <name type="common">Valley fever fungus</name>
    <dbReference type="NCBI Taxonomy" id="443226"/>
    <lineage>
        <taxon>Eukaryota</taxon>
        <taxon>Fungi</taxon>
        <taxon>Dikarya</taxon>
        <taxon>Ascomycota</taxon>
        <taxon>Pezizomycotina</taxon>
        <taxon>Eurotiomycetes</taxon>
        <taxon>Eurotiomycetidae</taxon>
        <taxon>Onygenales</taxon>
        <taxon>Onygenaceae</taxon>
        <taxon>Coccidioides</taxon>
    </lineage>
</organism>
<reference evidence="3" key="2">
    <citation type="submission" date="2010-03" db="EMBL/GenBank/DDBJ databases">
        <title>The genome sequence of Coccidioides posadasii strain Silveira.</title>
        <authorList>
            <consortium name="The Broad Institute Genome Sequencing Center for Infectious Disease"/>
            <person name="Neafsey D."/>
            <person name="Orbach M."/>
            <person name="Henn M.R."/>
            <person name="Cole G.T."/>
            <person name="Galgiani J."/>
            <person name="Gardner M.J."/>
            <person name="Kirkland T.N."/>
            <person name="Taylor J.W."/>
            <person name="Young S.K."/>
            <person name="Zeng Q."/>
            <person name="Koehrsen M."/>
            <person name="Alvarado L."/>
            <person name="Berlin A."/>
            <person name="Borenstein D."/>
            <person name="Chapman S.B."/>
            <person name="Chen Z."/>
            <person name="Engels R."/>
            <person name="Freedman E."/>
            <person name="Gellesch M."/>
            <person name="Goldberg J."/>
            <person name="Griggs A."/>
            <person name="Gujja S."/>
            <person name="Heilman E."/>
            <person name="Heiman D."/>
            <person name="Howarth C."/>
            <person name="Jen D."/>
            <person name="Larson L."/>
            <person name="Mehta T."/>
            <person name="Neiman D."/>
            <person name="Park D."/>
            <person name="Pearson M."/>
            <person name="Richards J."/>
            <person name="Roberts A."/>
            <person name="Saif S."/>
            <person name="Shea T."/>
            <person name="Shenoy N."/>
            <person name="Sisk P."/>
            <person name="Stolte C."/>
            <person name="Sykes S."/>
            <person name="Walk T."/>
            <person name="White J."/>
            <person name="Yandava C."/>
            <person name="Haas B."/>
            <person name="Nusbaum C."/>
            <person name="Birren B."/>
        </authorList>
    </citation>
    <scope>NUCLEOTIDE SEQUENCE [LARGE SCALE GENOMIC DNA]</scope>
    <source>
        <strain evidence="3">RMSCC 757 / Silveira</strain>
    </source>
</reference>
<dbReference type="EMBL" id="GL636493">
    <property type="protein sequence ID" value="EFW18050.1"/>
    <property type="molecule type" value="Genomic_DNA"/>
</dbReference>
<evidence type="ECO:0000313" key="2">
    <source>
        <dbReference type="EMBL" id="EFW18050.1"/>
    </source>
</evidence>
<accession>E9D729</accession>
<evidence type="ECO:0000256" key="1">
    <source>
        <dbReference type="SAM" id="MobiDB-lite"/>
    </source>
</evidence>
<feature type="region of interest" description="Disordered" evidence="1">
    <location>
        <begin position="37"/>
        <end position="70"/>
    </location>
</feature>
<protein>
    <submittedName>
        <fullName evidence="2">Predicted protein</fullName>
    </submittedName>
</protein>
<dbReference type="AlphaFoldDB" id="E9D729"/>
<proteinExistence type="predicted"/>
<dbReference type="Proteomes" id="UP000002497">
    <property type="component" value="Unassembled WGS sequence"/>
</dbReference>
<reference evidence="3" key="1">
    <citation type="journal article" date="2010" name="Genome Res.">
        <title>Population genomic sequencing of Coccidioides fungi reveals recent hybridization and transposon control.</title>
        <authorList>
            <person name="Neafsey D.E."/>
            <person name="Barker B.M."/>
            <person name="Sharpton T.J."/>
            <person name="Stajich J.E."/>
            <person name="Park D.J."/>
            <person name="Whiston E."/>
            <person name="Hung C.-Y."/>
            <person name="McMahan C."/>
            <person name="White J."/>
            <person name="Sykes S."/>
            <person name="Heiman D."/>
            <person name="Young S."/>
            <person name="Zeng Q."/>
            <person name="Abouelleil A."/>
            <person name="Aftuck L."/>
            <person name="Bessette D."/>
            <person name="Brown A."/>
            <person name="FitzGerald M."/>
            <person name="Lui A."/>
            <person name="Macdonald J.P."/>
            <person name="Priest M."/>
            <person name="Orbach M.J."/>
            <person name="Galgiani J.N."/>
            <person name="Kirkland T.N."/>
            <person name="Cole G.T."/>
            <person name="Birren B.W."/>
            <person name="Henn M.R."/>
            <person name="Taylor J.W."/>
            <person name="Rounsley S.D."/>
        </authorList>
    </citation>
    <scope>NUCLEOTIDE SEQUENCE [LARGE SCALE GENOMIC DNA]</scope>
    <source>
        <strain evidence="3">RMSCC 757 / Silveira</strain>
    </source>
</reference>
<sequence length="123" mass="13558">MKALGSEEDGEGMENGELDDVWDLLFLFSTSTSRPLSALAPEGRFESKSSPRGNIQWIDEQSPSADGMAPGEVDARLQRKSHKPAPNAACFCFSQIIRHLQQLPDRDAPGSSRVRSRTVNNEQ</sequence>
<gene>
    <name evidence="2" type="ORF">CPSG_05688</name>
</gene>
<keyword evidence="3" id="KW-1185">Reference proteome</keyword>
<dbReference type="VEuPathDB" id="FungiDB:CPSG_05688"/>
<name>E9D729_COCPS</name>
<feature type="compositionally biased region" description="Polar residues" evidence="1">
    <location>
        <begin position="50"/>
        <end position="64"/>
    </location>
</feature>